<evidence type="ECO:0000313" key="1">
    <source>
        <dbReference type="EMBL" id="OBX82789.1"/>
    </source>
</evidence>
<dbReference type="EMBL" id="LZNA01000021">
    <property type="protein sequence ID" value="OBX82789.1"/>
    <property type="molecule type" value="Genomic_DNA"/>
</dbReference>
<sequence length="64" mass="7029">MGESKAEFFGVCGGGVVSRSANLRKLCYNSASYIIPSFQVRQAFPLATPHKTAKAILLKRQKKK</sequence>
<protein>
    <submittedName>
        <fullName evidence="1">Uncharacterized protein</fullName>
    </submittedName>
</protein>
<reference evidence="1 2" key="1">
    <citation type="submission" date="2016-06" db="EMBL/GenBank/DDBJ databases">
        <title>Draft genome of Moraxella atlantae CCUG 59586.</title>
        <authorList>
            <person name="Salva-Serra F."/>
            <person name="Engstrom-Jakobsson H."/>
            <person name="Thorell K."/>
            <person name="Gonzales-Siles L."/>
            <person name="Karlsson R."/>
            <person name="Boulund F."/>
            <person name="Engstrand L."/>
            <person name="Kristiansson E."/>
            <person name="Moore E."/>
        </authorList>
    </citation>
    <scope>NUCLEOTIDE SEQUENCE [LARGE SCALE GENOMIC DNA]</scope>
    <source>
        <strain evidence="1 2">CCUG 59586</strain>
    </source>
</reference>
<dbReference type="Proteomes" id="UP000092616">
    <property type="component" value="Unassembled WGS sequence"/>
</dbReference>
<keyword evidence="2" id="KW-1185">Reference proteome</keyword>
<comment type="caution">
    <text evidence="1">The sequence shown here is derived from an EMBL/GenBank/DDBJ whole genome shotgun (WGS) entry which is preliminary data.</text>
</comment>
<dbReference type="AlphaFoldDB" id="A0A1B8QHC8"/>
<proteinExistence type="predicted"/>
<gene>
    <name evidence="1" type="ORF">A9306_06020</name>
</gene>
<organism evidence="1 2">
    <name type="scientific">Faucicola atlantae</name>
    <dbReference type="NCBI Taxonomy" id="34059"/>
    <lineage>
        <taxon>Bacteria</taxon>
        <taxon>Pseudomonadati</taxon>
        <taxon>Pseudomonadota</taxon>
        <taxon>Gammaproteobacteria</taxon>
        <taxon>Moraxellales</taxon>
        <taxon>Moraxellaceae</taxon>
        <taxon>Faucicola</taxon>
    </lineage>
</organism>
<name>A0A1B8QHC8_9GAMM</name>
<accession>A0A1B8QHC8</accession>
<evidence type="ECO:0000313" key="2">
    <source>
        <dbReference type="Proteomes" id="UP000092616"/>
    </source>
</evidence>